<dbReference type="Proteomes" id="UP001596997">
    <property type="component" value="Unassembled WGS sequence"/>
</dbReference>
<organism evidence="2 3">
    <name type="scientific">Pseudofulvibacter geojedonensis</name>
    <dbReference type="NCBI Taxonomy" id="1123758"/>
    <lineage>
        <taxon>Bacteria</taxon>
        <taxon>Pseudomonadati</taxon>
        <taxon>Bacteroidota</taxon>
        <taxon>Flavobacteriia</taxon>
        <taxon>Flavobacteriales</taxon>
        <taxon>Flavobacteriaceae</taxon>
        <taxon>Pseudofulvibacter</taxon>
    </lineage>
</organism>
<dbReference type="InterPro" id="IPR005583">
    <property type="entry name" value="YaaA"/>
</dbReference>
<name>A0ABW3I516_9FLAO</name>
<dbReference type="HAMAP" id="MF_00652">
    <property type="entry name" value="UPF0246"/>
    <property type="match status" value="1"/>
</dbReference>
<comment type="caution">
    <text evidence="2">The sequence shown here is derived from an EMBL/GenBank/DDBJ whole genome shotgun (WGS) entry which is preliminary data.</text>
</comment>
<dbReference type="PANTHER" id="PTHR30283">
    <property type="entry name" value="PEROXIDE STRESS RESPONSE PROTEIN YAAA"/>
    <property type="match status" value="1"/>
</dbReference>
<reference evidence="3" key="1">
    <citation type="journal article" date="2019" name="Int. J. Syst. Evol. Microbiol.">
        <title>The Global Catalogue of Microorganisms (GCM) 10K type strain sequencing project: providing services to taxonomists for standard genome sequencing and annotation.</title>
        <authorList>
            <consortium name="The Broad Institute Genomics Platform"/>
            <consortium name="The Broad Institute Genome Sequencing Center for Infectious Disease"/>
            <person name="Wu L."/>
            <person name="Ma J."/>
        </authorList>
    </citation>
    <scope>NUCLEOTIDE SEQUENCE [LARGE SCALE GENOMIC DNA]</scope>
    <source>
        <strain evidence="3">CCUG 62114</strain>
    </source>
</reference>
<evidence type="ECO:0000313" key="3">
    <source>
        <dbReference type="Proteomes" id="UP001596997"/>
    </source>
</evidence>
<accession>A0ABW3I516</accession>
<dbReference type="NCBIfam" id="NF002542">
    <property type="entry name" value="PRK02101.1-3"/>
    <property type="match status" value="1"/>
</dbReference>
<evidence type="ECO:0000256" key="1">
    <source>
        <dbReference type="HAMAP-Rule" id="MF_00652"/>
    </source>
</evidence>
<dbReference type="EMBL" id="JBHTJM010000010">
    <property type="protein sequence ID" value="MFD0964975.1"/>
    <property type="molecule type" value="Genomic_DNA"/>
</dbReference>
<protein>
    <recommendedName>
        <fullName evidence="1">UPF0246 protein ACFQ1O_13240</fullName>
    </recommendedName>
</protein>
<dbReference type="Pfam" id="PF03883">
    <property type="entry name" value="H2O2_YaaD"/>
    <property type="match status" value="1"/>
</dbReference>
<gene>
    <name evidence="2" type="primary">yaaA</name>
    <name evidence="2" type="ORF">ACFQ1O_13240</name>
</gene>
<dbReference type="RefSeq" id="WP_377716669.1">
    <property type="nucleotide sequence ID" value="NZ_JBHTJM010000010.1"/>
</dbReference>
<sequence>MKIVVSPAKSLNYESELPTSQYSEACFLKEAERLNKLLKKKSPKSLSKLMKISDKLGELNWQRNQDWNLPFTPDNARPAVYAFNGDVYNGLDAYTIEEGKLEQLQDTLRILSGLYGLLKPLDLMQPYRLEMGTKFPVGKSPNLHSFWKKQVTQKLNEELKEGELFVNLASNEYFSAVDVKALKTDVITPVFKDWKNDKLKVISFFAKKARGLMVRYIVDTNASSVEDLKGFNYEGYSFSDEHSNLDKNELVFVR</sequence>
<evidence type="ECO:0000313" key="2">
    <source>
        <dbReference type="EMBL" id="MFD0964975.1"/>
    </source>
</evidence>
<proteinExistence type="inferred from homology"/>
<comment type="similarity">
    <text evidence="1">Belongs to the UPF0246 family.</text>
</comment>
<dbReference type="PANTHER" id="PTHR30283:SF4">
    <property type="entry name" value="PEROXIDE STRESS RESISTANCE PROTEIN YAAA"/>
    <property type="match status" value="1"/>
</dbReference>
<keyword evidence="3" id="KW-1185">Reference proteome</keyword>